<accession>A0A6A2WDM8</accession>
<sequence length="467" mass="53060">MWNYNPDSLTIKYFIPHNNKSLIKVSNDKNLQHLLDFHGNSATVDIYVLTNENQTSDQLSMSHSRSGMVDEPVTPSIFHAASISGDTEQLDSLASLTRDMDNPKTLLLKLLMLMHFRNLLNCLTGLEEQFNNAHDFRVARKSYELNLMLKPREIINGILPDYGFKARYAHVWRGLESDKEKPQVPYDEGYNQLPSLLIRQIVENNLLFGALQASLHGFKNGCRPLLFLDTVTIKSKYQSKLLTVTALDGNEGIFPVAFAVADVVNDDNVETDENQRDFSYLCTEEVLQVIITHFYDAARATTLDDSENLSRTSKIFHQRLVSGSCTSLLQSGPEHWSNVLFQGYRYGHFSSNVADAFYSWITELSVIPIANKMIDTICCKMMELMSIQKSDSSQWLTKLTPAVEFKLEHHILKANMLQCQCHIVALSKSDSFGAIYVLNNDLWDCSCREWQLNGFPRCHAVAVLQQL</sequence>
<dbReference type="GO" id="GO:0008270">
    <property type="term" value="F:zinc ion binding"/>
    <property type="evidence" value="ECO:0007669"/>
    <property type="project" value="UniProtKB-KW"/>
</dbReference>
<proteinExistence type="predicted"/>
<keyword evidence="3" id="KW-0862">Zinc</keyword>
<evidence type="ECO:0000256" key="3">
    <source>
        <dbReference type="ARBA" id="ARBA00022833"/>
    </source>
</evidence>
<protein>
    <submittedName>
        <fullName evidence="5">MuDR family transposase, putative isoform 2</fullName>
    </submittedName>
</protein>
<dbReference type="PANTHER" id="PTHR31973:SF182">
    <property type="entry name" value="SWIM-TYPE DOMAIN-CONTAINING PROTEIN"/>
    <property type="match status" value="1"/>
</dbReference>
<organism evidence="5 6">
    <name type="scientific">Hibiscus syriacus</name>
    <name type="common">Rose of Sharon</name>
    <dbReference type="NCBI Taxonomy" id="106335"/>
    <lineage>
        <taxon>Eukaryota</taxon>
        <taxon>Viridiplantae</taxon>
        <taxon>Streptophyta</taxon>
        <taxon>Embryophyta</taxon>
        <taxon>Tracheophyta</taxon>
        <taxon>Spermatophyta</taxon>
        <taxon>Magnoliopsida</taxon>
        <taxon>eudicotyledons</taxon>
        <taxon>Gunneridae</taxon>
        <taxon>Pentapetalae</taxon>
        <taxon>rosids</taxon>
        <taxon>malvids</taxon>
        <taxon>Malvales</taxon>
        <taxon>Malvaceae</taxon>
        <taxon>Malvoideae</taxon>
        <taxon>Hibiscus</taxon>
    </lineage>
</organism>
<keyword evidence="6" id="KW-1185">Reference proteome</keyword>
<dbReference type="InterPro" id="IPR007527">
    <property type="entry name" value="Znf_SWIM"/>
</dbReference>
<dbReference type="EMBL" id="VEPZ02001781">
    <property type="protein sequence ID" value="KAE8655301.1"/>
    <property type="molecule type" value="Genomic_DNA"/>
</dbReference>
<dbReference type="AlphaFoldDB" id="A0A6A2WDM8"/>
<evidence type="ECO:0000313" key="6">
    <source>
        <dbReference type="Proteomes" id="UP000436088"/>
    </source>
</evidence>
<keyword evidence="1" id="KW-0479">Metal-binding</keyword>
<evidence type="ECO:0000256" key="2">
    <source>
        <dbReference type="ARBA" id="ARBA00022771"/>
    </source>
</evidence>
<keyword evidence="2" id="KW-0863">Zinc-finger</keyword>
<dbReference type="InterPro" id="IPR006564">
    <property type="entry name" value="Znf_PMZ"/>
</dbReference>
<feature type="domain" description="Zinc finger PMZ-type" evidence="4">
    <location>
        <begin position="443"/>
        <end position="467"/>
    </location>
</feature>
<dbReference type="PANTHER" id="PTHR31973">
    <property type="entry name" value="POLYPROTEIN, PUTATIVE-RELATED"/>
    <property type="match status" value="1"/>
</dbReference>
<dbReference type="SMART" id="SM00575">
    <property type="entry name" value="ZnF_PMZ"/>
    <property type="match status" value="1"/>
</dbReference>
<gene>
    <name evidence="5" type="ORF">F3Y22_tig00117032pilonHSYRG00055</name>
</gene>
<evidence type="ECO:0000256" key="1">
    <source>
        <dbReference type="ARBA" id="ARBA00022723"/>
    </source>
</evidence>
<dbReference type="Proteomes" id="UP000436088">
    <property type="component" value="Unassembled WGS sequence"/>
</dbReference>
<dbReference type="Pfam" id="PF04434">
    <property type="entry name" value="SWIM"/>
    <property type="match status" value="1"/>
</dbReference>
<reference evidence="5" key="1">
    <citation type="submission" date="2019-09" db="EMBL/GenBank/DDBJ databases">
        <title>Draft genome information of white flower Hibiscus syriacus.</title>
        <authorList>
            <person name="Kim Y.-M."/>
        </authorList>
    </citation>
    <scope>NUCLEOTIDE SEQUENCE [LARGE SCALE GENOMIC DNA]</scope>
    <source>
        <strain evidence="5">YM2019G1</strain>
    </source>
</reference>
<comment type="caution">
    <text evidence="5">The sequence shown here is derived from an EMBL/GenBank/DDBJ whole genome shotgun (WGS) entry which is preliminary data.</text>
</comment>
<evidence type="ECO:0000313" key="5">
    <source>
        <dbReference type="EMBL" id="KAE8655301.1"/>
    </source>
</evidence>
<evidence type="ECO:0000259" key="4">
    <source>
        <dbReference type="SMART" id="SM00575"/>
    </source>
</evidence>
<name>A0A6A2WDM8_HIBSY</name>